<dbReference type="GO" id="GO:0004222">
    <property type="term" value="F:metalloendopeptidase activity"/>
    <property type="evidence" value="ECO:0007669"/>
    <property type="project" value="UniProtKB-EC"/>
</dbReference>
<evidence type="ECO:0000313" key="3">
    <source>
        <dbReference type="EMBL" id="WGM05264.1"/>
    </source>
</evidence>
<dbReference type="GO" id="GO:0008270">
    <property type="term" value="F:zinc ion binding"/>
    <property type="evidence" value="ECO:0007669"/>
    <property type="project" value="InterPro"/>
</dbReference>
<dbReference type="Proteomes" id="UP001177592">
    <property type="component" value="Chromosome"/>
</dbReference>
<name>A0A4P7KXG8_9GAMM</name>
<protein>
    <submittedName>
        <fullName evidence="2 3">Collagenase</fullName>
        <ecNumber evidence="2 3">3.4.24.3</ecNumber>
    </submittedName>
</protein>
<proteinExistence type="predicted"/>
<dbReference type="EMBL" id="CP123523">
    <property type="protein sequence ID" value="WGM05264.1"/>
    <property type="molecule type" value="Genomic_DNA"/>
</dbReference>
<dbReference type="GO" id="GO:0005576">
    <property type="term" value="C:extracellular region"/>
    <property type="evidence" value="ECO:0007669"/>
    <property type="project" value="InterPro"/>
</dbReference>
<dbReference type="Pfam" id="PF01752">
    <property type="entry name" value="Peptidase_M9"/>
    <property type="match status" value="1"/>
</dbReference>
<evidence type="ECO:0000256" key="1">
    <source>
        <dbReference type="PIRSR" id="PIRSR602169-1"/>
    </source>
</evidence>
<dbReference type="EC" id="3.4.24.3" evidence="2 3"/>
<accession>A0A4P7KXG8</accession>
<dbReference type="EMBL" id="CP038613">
    <property type="protein sequence ID" value="QBY45047.1"/>
    <property type="molecule type" value="Genomic_DNA"/>
</dbReference>
<dbReference type="GeneID" id="96878548"/>
<reference evidence="2 4" key="1">
    <citation type="submission" date="2019-03" db="EMBL/GenBank/DDBJ databases">
        <title>Long-read sequencing reveals hyperdense prophage content in a complex bacterial symbiont genome.</title>
        <authorList>
            <person name="Frost C.L."/>
            <person name="Siozios S."/>
            <person name="Nadal-Jimenez P."/>
            <person name="Brockhurst M.A."/>
            <person name="King K.C."/>
            <person name="Darby A.C."/>
            <person name="Hurst G.D.D."/>
        </authorList>
    </citation>
    <scope>NUCLEOTIDE SEQUENCE [LARGE SCALE GENOMIC DNA]</scope>
    <source>
        <strain evidence="2 4">FIN</strain>
    </source>
</reference>
<keyword evidence="2" id="KW-0378">Hydrolase</keyword>
<dbReference type="AlphaFoldDB" id="A0A4P7KXG8"/>
<dbReference type="KEGG" id="ans:ArsFIN_36390"/>
<gene>
    <name evidence="2" type="ORF">ArsFIN_36390</name>
    <name evidence="3" type="ORF">QE258_17300</name>
</gene>
<evidence type="ECO:0000313" key="2">
    <source>
        <dbReference type="EMBL" id="QBY45047.1"/>
    </source>
</evidence>
<evidence type="ECO:0000313" key="4">
    <source>
        <dbReference type="Proteomes" id="UP000295134"/>
    </source>
</evidence>
<dbReference type="Gene3D" id="3.40.30.160">
    <property type="entry name" value="Collagenase ColT, N-terminal domain"/>
    <property type="match status" value="1"/>
</dbReference>
<reference evidence="3" key="2">
    <citation type="submission" date="2023-04" db="EMBL/GenBank/DDBJ databases">
        <title>Genome dynamics across the evolutionary transition to endosymbiosis.</title>
        <authorList>
            <person name="Siozios S."/>
            <person name="Nadal-Jimenez P."/>
            <person name="Azagi T."/>
            <person name="Sprong H."/>
            <person name="Frost C.L."/>
            <person name="Parratt S.R."/>
            <person name="Taylor G."/>
            <person name="Brettell L."/>
            <person name="Lew K.C."/>
            <person name="Croft L."/>
            <person name="King K.C."/>
            <person name="Brockhurst M.A."/>
            <person name="Hypsa V."/>
            <person name="Novakova E."/>
            <person name="Darby A.C."/>
            <person name="Hurst G.D.D."/>
        </authorList>
    </citation>
    <scope>NUCLEOTIDE SEQUENCE</scope>
    <source>
        <strain evidence="3">ANv_CAN</strain>
    </source>
</reference>
<evidence type="ECO:0000313" key="5">
    <source>
        <dbReference type="Proteomes" id="UP001177592"/>
    </source>
</evidence>
<keyword evidence="5" id="KW-1185">Reference proteome</keyword>
<feature type="active site" evidence="1">
    <location>
        <position position="12"/>
    </location>
</feature>
<dbReference type="GO" id="GO:0006508">
    <property type="term" value="P:proteolysis"/>
    <property type="evidence" value="ECO:0007669"/>
    <property type="project" value="InterPro"/>
</dbReference>
<dbReference type="InterPro" id="IPR002169">
    <property type="entry name" value="Peptidase_M9A/M9B"/>
</dbReference>
<dbReference type="Proteomes" id="UP000295134">
    <property type="component" value="Chromosome"/>
</dbReference>
<dbReference type="RefSeq" id="WP_026823903.1">
    <property type="nucleotide sequence ID" value="NZ_CP038613.1"/>
</dbReference>
<organism evidence="2 4">
    <name type="scientific">Arsenophonus nasoniae</name>
    <name type="common">son-killer infecting Nasonia vitripennis</name>
    <dbReference type="NCBI Taxonomy" id="638"/>
    <lineage>
        <taxon>Bacteria</taxon>
        <taxon>Pseudomonadati</taxon>
        <taxon>Pseudomonadota</taxon>
        <taxon>Gammaproteobacteria</taxon>
        <taxon>Enterobacterales</taxon>
        <taxon>Morganellaceae</taxon>
        <taxon>Arsenophonus</taxon>
    </lineage>
</organism>
<sequence length="66" mass="7663">MKGNDVHNFGHEIVHYLDGKYNKYGDAAEFSSEEISWWSEGLAEYLSHGEKNKYANQTLMYCSVNR</sequence>